<evidence type="ECO:0000313" key="3">
    <source>
        <dbReference type="EMBL" id="KAF4351364.1"/>
    </source>
</evidence>
<dbReference type="InterPro" id="IPR019448">
    <property type="entry name" value="NT-C2"/>
</dbReference>
<gene>
    <name evidence="3" type="ORF">F8388_022739</name>
</gene>
<feature type="region of interest" description="Disordered" evidence="1">
    <location>
        <begin position="1"/>
        <end position="22"/>
    </location>
</feature>
<sequence>MLNKLDSRSYSDNGPGDSSNGKLLRDIEEISKALYLPKPSPNEIQSKVGGRIHLSQSKSDLKLKNPRENVSYKDKKSSLWNWKRPLKALTHIGDRKFYCCFYLHVHSIEGLPSSLENLSLCVHWKKKNDAIQTSPSRVSQGLAEFDETLMHRCTVYGSSGGANHPMKYDSKLLLLYASLVESPSLDIGKQWVDLTSFLPRTMEELEGEKSSGKWTTSFNLSGKAKGASLNVSFGFLVMRDKLVQLSTGSNYPELLNVSRNRLSTIDGGVDLVPSNYNRTLSRVRSITSSVSYEPDFLCQSLDMKVCHEVLLRTGLELSKSINCLYQKLDEGNLSISTDSASQQMEQFKPKFDIDFVSSEEMEEDDCEITEFNITEMGTEMSEKEEFMTWDQGADLSIEPTIETIEIIDVNEIIKGSDTDFYSKNGNYMNYVDKILVDDKKDDETGSNFTNRLTKEELESSFRSKLIPESSNLDSIDFGDYIEQEILMEIKSNYKANRSVKRSFSLDDVAESVAMDFLNMLEVSDESCIKNFDSEPDSPRELLWRQFEKEALDSGNFFHDFDAKQEESEFGFSITPRNSCQDYSEESKLSLIIQDAEEEHKRSELLNRRKAKLLEDIETEVLMREWGINEKDFQNSPRSYLGGFGSPIELSPQERHQLPPLEEGFGPHVQIKNGGFLCSMNPLLFRNAKSGGSLIIQVSNSVVLPVQIGQDVMEIIQCLAFREAHKLYDQISNLMPLEDITGKTIKQVAQDDTPISMEFERKFHSQHDHCGREGGYEFQSSFCNNDTKSDFISDEIPTEFASLEDVSLLVVSKIDALILDGLKAQSQMSDEEPPSCTYPKITRKISFSGGRNRFFDSNVGALQLRDETDDGNNIDDLVDLSISLDEWLRIDAGNVGGVIENASDEIFKIFAAHHAECIDLESGSLKQDFNWHKVRGRKCGLLGNNITIAHLVQLRDSLRNYEPVGVPMLLLIQVQRAEEVQPVVDEVLGTKKNQTVKDGEYSPRFQITGIHLAGVDTVPFNKQLWGTTTQRQSGSRWLLTSGMGRNGGYKSRSKSITKSSPLGIAANVQPRDILWSISSNVNDKSVSPHTRNPDVIFQTKTASHHM</sequence>
<evidence type="ECO:0000313" key="4">
    <source>
        <dbReference type="Proteomes" id="UP000525078"/>
    </source>
</evidence>
<dbReference type="InterPro" id="IPR048972">
    <property type="entry name" value="PMI1_PMIR1-2_C"/>
</dbReference>
<protein>
    <recommendedName>
        <fullName evidence="2">C2 NT-type domain-containing protein</fullName>
    </recommendedName>
</protein>
<evidence type="ECO:0000256" key="1">
    <source>
        <dbReference type="SAM" id="MobiDB-lite"/>
    </source>
</evidence>
<accession>A0A7J6DZ34</accession>
<feature type="domain" description="C2 NT-type" evidence="2">
    <location>
        <begin position="89"/>
        <end position="237"/>
    </location>
</feature>
<proteinExistence type="predicted"/>
<dbReference type="Pfam" id="PF10358">
    <property type="entry name" value="NT-C2"/>
    <property type="match status" value="1"/>
</dbReference>
<dbReference type="PANTHER" id="PTHR33414">
    <property type="entry name" value="PROTEIN PLASTID MOVEMENT IMPAIRED 1-RELATED 1"/>
    <property type="match status" value="1"/>
</dbReference>
<dbReference type="PROSITE" id="PS51840">
    <property type="entry name" value="C2_NT"/>
    <property type="match status" value="1"/>
</dbReference>
<dbReference type="Proteomes" id="UP000525078">
    <property type="component" value="Unassembled WGS sequence"/>
</dbReference>
<feature type="compositionally biased region" description="Polar residues" evidence="1">
    <location>
        <begin position="10"/>
        <end position="21"/>
    </location>
</feature>
<reference evidence="3 4" key="1">
    <citation type="journal article" date="2020" name="bioRxiv">
        <title>Sequence and annotation of 42 cannabis genomes reveals extensive copy number variation in cannabinoid synthesis and pathogen resistance genes.</title>
        <authorList>
            <person name="Mckernan K.J."/>
            <person name="Helbert Y."/>
            <person name="Kane L.T."/>
            <person name="Ebling H."/>
            <person name="Zhang L."/>
            <person name="Liu B."/>
            <person name="Eaton Z."/>
            <person name="Mclaughlin S."/>
            <person name="Kingan S."/>
            <person name="Baybayan P."/>
            <person name="Concepcion G."/>
            <person name="Jordan M."/>
            <person name="Riva A."/>
            <person name="Barbazuk W."/>
            <person name="Harkins T."/>
        </authorList>
    </citation>
    <scope>NUCLEOTIDE SEQUENCE [LARGE SCALE GENOMIC DNA]</scope>
    <source>
        <strain evidence="4">cv. Jamaican Lion 4</strain>
        <tissue evidence="3">Leaf</tissue>
    </source>
</reference>
<organism evidence="3 4">
    <name type="scientific">Cannabis sativa</name>
    <name type="common">Hemp</name>
    <name type="synonym">Marijuana</name>
    <dbReference type="NCBI Taxonomy" id="3483"/>
    <lineage>
        <taxon>Eukaryota</taxon>
        <taxon>Viridiplantae</taxon>
        <taxon>Streptophyta</taxon>
        <taxon>Embryophyta</taxon>
        <taxon>Tracheophyta</taxon>
        <taxon>Spermatophyta</taxon>
        <taxon>Magnoliopsida</taxon>
        <taxon>eudicotyledons</taxon>
        <taxon>Gunneridae</taxon>
        <taxon>Pentapetalae</taxon>
        <taxon>rosids</taxon>
        <taxon>fabids</taxon>
        <taxon>Rosales</taxon>
        <taxon>Cannabaceae</taxon>
        <taxon>Cannabis</taxon>
    </lineage>
</organism>
<dbReference type="EMBL" id="JAATIP010000338">
    <property type="protein sequence ID" value="KAF4351364.1"/>
    <property type="molecule type" value="Genomic_DNA"/>
</dbReference>
<name>A0A7J6DZ34_CANSA</name>
<dbReference type="Pfam" id="PF21745">
    <property type="entry name" value="PMI1_PMIR1-2_C"/>
    <property type="match status" value="1"/>
</dbReference>
<dbReference type="InterPro" id="IPR039614">
    <property type="entry name" value="PMI1-like"/>
</dbReference>
<comment type="caution">
    <text evidence="3">The sequence shown here is derived from an EMBL/GenBank/DDBJ whole genome shotgun (WGS) entry which is preliminary data.</text>
</comment>
<evidence type="ECO:0000259" key="2">
    <source>
        <dbReference type="PROSITE" id="PS51840"/>
    </source>
</evidence>
<dbReference type="PANTHER" id="PTHR33414:SF10">
    <property type="entry name" value="PROTEIN PLASTID MOVEMENT IMPAIRED 1-RELATED 2"/>
    <property type="match status" value="1"/>
</dbReference>
<dbReference type="AlphaFoldDB" id="A0A7J6DZ34"/>